<gene>
    <name evidence="1" type="ORF">GKJPGBOP_04960</name>
</gene>
<dbReference type="Proteomes" id="UP000286746">
    <property type="component" value="Unassembled WGS sequence"/>
</dbReference>
<sequence length="115" mass="12980">MSTPKIVYVIEHNKPEQVEDHGALRTVAPACKELALAAFLDMEQAREEAETWAERQHYPGLTWQENNNPLLGDAPGLQATTEVDGQKTTVFRISPVEVVAAQRWQRRPPLQQPHT</sequence>
<evidence type="ECO:0000313" key="2">
    <source>
        <dbReference type="Proteomes" id="UP000286746"/>
    </source>
</evidence>
<evidence type="ECO:0000313" key="1">
    <source>
        <dbReference type="EMBL" id="GCD45238.1"/>
    </source>
</evidence>
<keyword evidence="2" id="KW-1185">Reference proteome</keyword>
<proteinExistence type="predicted"/>
<accession>A0A401W7B7</accession>
<dbReference type="EMBL" id="BHZD01000001">
    <property type="protein sequence ID" value="GCD45238.1"/>
    <property type="molecule type" value="Genomic_DNA"/>
</dbReference>
<protein>
    <submittedName>
        <fullName evidence="1">Uncharacterized protein</fullName>
    </submittedName>
</protein>
<comment type="caution">
    <text evidence="1">The sequence shown here is derived from an EMBL/GenBank/DDBJ whole genome shotgun (WGS) entry which is preliminary data.</text>
</comment>
<organism evidence="1 2">
    <name type="scientific">Streptomyces paromomycinus</name>
    <name type="common">Streptomyces rimosus subsp. paromomycinus</name>
    <dbReference type="NCBI Taxonomy" id="92743"/>
    <lineage>
        <taxon>Bacteria</taxon>
        <taxon>Bacillati</taxon>
        <taxon>Actinomycetota</taxon>
        <taxon>Actinomycetes</taxon>
        <taxon>Kitasatosporales</taxon>
        <taxon>Streptomycetaceae</taxon>
        <taxon>Streptomyces</taxon>
    </lineage>
</organism>
<reference evidence="1 2" key="1">
    <citation type="submission" date="2018-11" db="EMBL/GenBank/DDBJ databases">
        <title>Whole genome sequence of Streptomyces paromomycinus NBRC 15454(T).</title>
        <authorList>
            <person name="Komaki H."/>
            <person name="Tamura T."/>
        </authorList>
    </citation>
    <scope>NUCLEOTIDE SEQUENCE [LARGE SCALE GENOMIC DNA]</scope>
    <source>
        <strain evidence="1 2">NBRC 15454</strain>
    </source>
</reference>
<dbReference type="AlphaFoldDB" id="A0A401W7B7"/>
<name>A0A401W7B7_STREY</name>
<dbReference type="RefSeq" id="WP_125055873.1">
    <property type="nucleotide sequence ID" value="NZ_BHZD01000001.1"/>
</dbReference>